<keyword evidence="1" id="KW-0472">Membrane</keyword>
<gene>
    <name evidence="2" type="ORF">TrVE_jg7621</name>
</gene>
<dbReference type="EMBL" id="BRXX01000260">
    <property type="protein sequence ID" value="GMI01158.1"/>
    <property type="molecule type" value="Genomic_DNA"/>
</dbReference>
<accession>A0A9W7C2Q7</accession>
<dbReference type="Proteomes" id="UP001165160">
    <property type="component" value="Unassembled WGS sequence"/>
</dbReference>
<keyword evidence="1" id="KW-0812">Transmembrane</keyword>
<organism evidence="2 3">
    <name type="scientific">Triparma verrucosa</name>
    <dbReference type="NCBI Taxonomy" id="1606542"/>
    <lineage>
        <taxon>Eukaryota</taxon>
        <taxon>Sar</taxon>
        <taxon>Stramenopiles</taxon>
        <taxon>Ochrophyta</taxon>
        <taxon>Bolidophyceae</taxon>
        <taxon>Parmales</taxon>
        <taxon>Triparmaceae</taxon>
        <taxon>Triparma</taxon>
    </lineage>
</organism>
<feature type="transmembrane region" description="Helical" evidence="1">
    <location>
        <begin position="12"/>
        <end position="34"/>
    </location>
</feature>
<evidence type="ECO:0000313" key="3">
    <source>
        <dbReference type="Proteomes" id="UP001165160"/>
    </source>
</evidence>
<name>A0A9W7C2Q7_9STRA</name>
<sequence length="98" mass="10632">MGISAKQLQFFSALGVIFLGLVGVVFQSSAVFYVEGLESVEGGRQSVWGAFAMYVFTFCASTIYDKVGTSSEELEPVGGTVQMRRVGYDAMVDNQRVL</sequence>
<keyword evidence="1" id="KW-1133">Transmembrane helix</keyword>
<dbReference type="AlphaFoldDB" id="A0A9W7C2Q7"/>
<evidence type="ECO:0000313" key="2">
    <source>
        <dbReference type="EMBL" id="GMI01158.1"/>
    </source>
</evidence>
<comment type="caution">
    <text evidence="2">The sequence shown here is derived from an EMBL/GenBank/DDBJ whole genome shotgun (WGS) entry which is preliminary data.</text>
</comment>
<reference evidence="3" key="1">
    <citation type="journal article" date="2023" name="Commun. Biol.">
        <title>Genome analysis of Parmales, the sister group of diatoms, reveals the evolutionary specialization of diatoms from phago-mixotrophs to photoautotrophs.</title>
        <authorList>
            <person name="Ban H."/>
            <person name="Sato S."/>
            <person name="Yoshikawa S."/>
            <person name="Yamada K."/>
            <person name="Nakamura Y."/>
            <person name="Ichinomiya M."/>
            <person name="Sato N."/>
            <person name="Blanc-Mathieu R."/>
            <person name="Endo H."/>
            <person name="Kuwata A."/>
            <person name="Ogata H."/>
        </authorList>
    </citation>
    <scope>NUCLEOTIDE SEQUENCE [LARGE SCALE GENOMIC DNA]</scope>
    <source>
        <strain evidence="3">NIES 3699</strain>
    </source>
</reference>
<feature type="transmembrane region" description="Helical" evidence="1">
    <location>
        <begin position="46"/>
        <end position="64"/>
    </location>
</feature>
<protein>
    <submittedName>
        <fullName evidence="2">Uncharacterized protein</fullName>
    </submittedName>
</protein>
<keyword evidence="3" id="KW-1185">Reference proteome</keyword>
<proteinExistence type="predicted"/>
<evidence type="ECO:0000256" key="1">
    <source>
        <dbReference type="SAM" id="Phobius"/>
    </source>
</evidence>